<dbReference type="AlphaFoldDB" id="A0A0G1GBY0"/>
<dbReference type="STRING" id="1618443.UV73_C0010G0018"/>
<name>A0A0G1GBY0_9BACT</name>
<gene>
    <name evidence="1" type="ORF">UV73_C0010G0018</name>
</gene>
<evidence type="ECO:0000313" key="1">
    <source>
        <dbReference type="EMBL" id="KKS96433.1"/>
    </source>
</evidence>
<sequence>MIAVAVAAAAAGFIGGRTFDNRARSNFVSGFGNRTAPPGIFRQNSQTGLRPVNGEIIKGDNESITVKLADGSSKIIILSEKTAINKSAEAEKSDLKTGESVTVFGISNTDGSVTAQNISIGSGMFREMIRGNATPTP</sequence>
<evidence type="ECO:0000313" key="2">
    <source>
        <dbReference type="Proteomes" id="UP000034894"/>
    </source>
</evidence>
<evidence type="ECO:0008006" key="3">
    <source>
        <dbReference type="Google" id="ProtNLM"/>
    </source>
</evidence>
<accession>A0A0G1GBY0</accession>
<reference evidence="1 2" key="1">
    <citation type="journal article" date="2015" name="Nature">
        <title>rRNA introns, odd ribosomes, and small enigmatic genomes across a large radiation of phyla.</title>
        <authorList>
            <person name="Brown C.T."/>
            <person name="Hug L.A."/>
            <person name="Thomas B.C."/>
            <person name="Sharon I."/>
            <person name="Castelle C.J."/>
            <person name="Singh A."/>
            <person name="Wilkins M.J."/>
            <person name="Williams K.H."/>
            <person name="Banfield J.F."/>
        </authorList>
    </citation>
    <scope>NUCLEOTIDE SEQUENCE [LARGE SCALE GENOMIC DNA]</scope>
</reference>
<protein>
    <recommendedName>
        <fullName evidence="3">DUF5666 domain-containing protein</fullName>
    </recommendedName>
</protein>
<dbReference type="EMBL" id="LCFP01000010">
    <property type="protein sequence ID" value="KKS96433.1"/>
    <property type="molecule type" value="Genomic_DNA"/>
</dbReference>
<proteinExistence type="predicted"/>
<organism evidence="1 2">
    <name type="scientific">Candidatus Gottesmanbacteria bacterium GW2011_GWA2_43_14</name>
    <dbReference type="NCBI Taxonomy" id="1618443"/>
    <lineage>
        <taxon>Bacteria</taxon>
        <taxon>Candidatus Gottesmaniibacteriota</taxon>
    </lineage>
</organism>
<comment type="caution">
    <text evidence="1">The sequence shown here is derived from an EMBL/GenBank/DDBJ whole genome shotgun (WGS) entry which is preliminary data.</text>
</comment>
<dbReference type="Proteomes" id="UP000034894">
    <property type="component" value="Unassembled WGS sequence"/>
</dbReference>